<gene>
    <name evidence="1" type="ORF">G5A72_16290</name>
</gene>
<dbReference type="InterPro" id="IPR053842">
    <property type="entry name" value="NikA-like"/>
</dbReference>
<sequence>MINQNKEKIKGVRMTIEEEKKILESLEGTGLNFSDYARKALFGHPVIVISGIRDLHLQIAKIGNNLNQLVMLAHEGRITSIDLTECFEMLQMTYSKLNEISEVISDHGNSDPGTG</sequence>
<proteinExistence type="predicted"/>
<organism evidence="1 2">
    <name type="scientific">Anaerostipes hadrus</name>
    <dbReference type="NCBI Taxonomy" id="649756"/>
    <lineage>
        <taxon>Bacteria</taxon>
        <taxon>Bacillati</taxon>
        <taxon>Bacillota</taxon>
        <taxon>Clostridia</taxon>
        <taxon>Lachnospirales</taxon>
        <taxon>Lachnospiraceae</taxon>
        <taxon>Anaerostipes</taxon>
    </lineage>
</organism>
<name>A0ABX2I5X5_ANAHA</name>
<reference evidence="1 2" key="1">
    <citation type="journal article" date="2020" name="Cell Host Microbe">
        <title>Functional and Genomic Variation between Human-Derived Isolates of Lachnospiraceae Reveals Inter- and Intra-Species Diversity.</title>
        <authorList>
            <person name="Sorbara M.T."/>
            <person name="Littmann E.R."/>
            <person name="Fontana E."/>
            <person name="Moody T.U."/>
            <person name="Kohout C.E."/>
            <person name="Gjonbalaj M."/>
            <person name="Eaton V."/>
            <person name="Seok R."/>
            <person name="Leiner I.M."/>
            <person name="Pamer E.G."/>
        </authorList>
    </citation>
    <scope>NUCLEOTIDE SEQUENCE [LARGE SCALE GENOMIC DNA]</scope>
    <source>
        <strain evidence="1 2">MSK.14.57</strain>
    </source>
</reference>
<dbReference type="Pfam" id="PF21983">
    <property type="entry name" value="NikA-like"/>
    <property type="match status" value="1"/>
</dbReference>
<protein>
    <submittedName>
        <fullName evidence="1">MobC family plasmid mobilization relaxosome protein</fullName>
    </submittedName>
</protein>
<evidence type="ECO:0000313" key="1">
    <source>
        <dbReference type="EMBL" id="NSJ81100.1"/>
    </source>
</evidence>
<comment type="caution">
    <text evidence="1">The sequence shown here is derived from an EMBL/GenBank/DDBJ whole genome shotgun (WGS) entry which is preliminary data.</text>
</comment>
<dbReference type="EMBL" id="JAAITB010000068">
    <property type="protein sequence ID" value="NSJ81100.1"/>
    <property type="molecule type" value="Genomic_DNA"/>
</dbReference>
<keyword evidence="2" id="KW-1185">Reference proteome</keyword>
<evidence type="ECO:0000313" key="2">
    <source>
        <dbReference type="Proteomes" id="UP001644750"/>
    </source>
</evidence>
<dbReference type="RefSeq" id="WP_173726328.1">
    <property type="nucleotide sequence ID" value="NZ_JAAIQB010000013.1"/>
</dbReference>
<accession>A0ABX2I5X5</accession>
<dbReference type="Proteomes" id="UP001644750">
    <property type="component" value="Unassembled WGS sequence"/>
</dbReference>